<feature type="domain" description="LysM" evidence="1">
    <location>
        <begin position="179"/>
        <end position="228"/>
    </location>
</feature>
<evidence type="ECO:0000259" key="1">
    <source>
        <dbReference type="PROSITE" id="PS51782"/>
    </source>
</evidence>
<dbReference type="EMBL" id="JBEPME010000004">
    <property type="protein sequence ID" value="MET3657823.1"/>
    <property type="molecule type" value="Genomic_DNA"/>
</dbReference>
<reference evidence="2 3" key="1">
    <citation type="submission" date="2024-06" db="EMBL/GenBank/DDBJ databases">
        <title>Sorghum-associated microbial communities from plants grown in Nebraska, USA.</title>
        <authorList>
            <person name="Schachtman D."/>
        </authorList>
    </citation>
    <scope>NUCLEOTIDE SEQUENCE [LARGE SCALE GENOMIC DNA]</scope>
    <source>
        <strain evidence="2 3">1288</strain>
    </source>
</reference>
<dbReference type="Pfam" id="PF01476">
    <property type="entry name" value="LysM"/>
    <property type="match status" value="1"/>
</dbReference>
<dbReference type="RefSeq" id="WP_354313556.1">
    <property type="nucleotide sequence ID" value="NZ_JBEPME010000004.1"/>
</dbReference>
<gene>
    <name evidence="2" type="ORF">ABIC55_002920</name>
</gene>
<evidence type="ECO:0000313" key="2">
    <source>
        <dbReference type="EMBL" id="MET3657823.1"/>
    </source>
</evidence>
<evidence type="ECO:0000313" key="3">
    <source>
        <dbReference type="Proteomes" id="UP001549104"/>
    </source>
</evidence>
<dbReference type="Gene3D" id="3.10.350.10">
    <property type="entry name" value="LysM domain"/>
    <property type="match status" value="1"/>
</dbReference>
<dbReference type="InterPro" id="IPR018392">
    <property type="entry name" value="LysM"/>
</dbReference>
<comment type="caution">
    <text evidence="2">The sequence shown here is derived from an EMBL/GenBank/DDBJ whole genome shotgun (WGS) entry which is preliminary data.</text>
</comment>
<dbReference type="InterPro" id="IPR036779">
    <property type="entry name" value="LysM_dom_sf"/>
</dbReference>
<protein>
    <submittedName>
        <fullName evidence="2">LysM repeat protein</fullName>
    </submittedName>
</protein>
<proteinExistence type="predicted"/>
<keyword evidence="3" id="KW-1185">Reference proteome</keyword>
<organism evidence="2 3">
    <name type="scientific">Sporosarcina psychrophila</name>
    <name type="common">Bacillus psychrophilus</name>
    <dbReference type="NCBI Taxonomy" id="1476"/>
    <lineage>
        <taxon>Bacteria</taxon>
        <taxon>Bacillati</taxon>
        <taxon>Bacillota</taxon>
        <taxon>Bacilli</taxon>
        <taxon>Bacillales</taxon>
        <taxon>Caryophanaceae</taxon>
        <taxon>Sporosarcina</taxon>
    </lineage>
</organism>
<accession>A0ABV2K9R4</accession>
<dbReference type="CDD" id="cd00118">
    <property type="entry name" value="LysM"/>
    <property type="match status" value="1"/>
</dbReference>
<dbReference type="Proteomes" id="UP001549104">
    <property type="component" value="Unassembled WGS sequence"/>
</dbReference>
<dbReference type="PROSITE" id="PS51782">
    <property type="entry name" value="LYSM"/>
    <property type="match status" value="1"/>
</dbReference>
<name>A0ABV2K9R4_SPOPS</name>
<sequence length="231" mass="26099">MRGIYFSVKNDTEGFRLPVNPETVEVVNKGSGEVYDIAKLGNVNIPKNVELKEFSVETFFPAQDYHFLVAPFMPPDFYIQKLEKWMEEKLPVRYIYVNGSFAINELVTIESFPYDESYGSDDVNFSLSLKKYVPFGPKKMTVVKKPVLVASATTPKVAAKPAVVKKKTPPRQNEKVTPKTYSLIKGDSLWKVAQKFLGDGNRYPEIAKLNGIKASDYRKLPIGLKVKLPPK</sequence>